<evidence type="ECO:0000313" key="3">
    <source>
        <dbReference type="Proteomes" id="UP000075260"/>
    </source>
</evidence>
<gene>
    <name evidence="2" type="ORF">BE15_18675</name>
</gene>
<protein>
    <submittedName>
        <fullName evidence="2">Uncharacterized protein</fullName>
    </submittedName>
</protein>
<reference evidence="2 3" key="1">
    <citation type="submission" date="2014-02" db="EMBL/GenBank/DDBJ databases">
        <title>The small core and large imbalanced accessory genome model reveals a collaborative survival strategy of Sorangium cellulosum strains in nature.</title>
        <authorList>
            <person name="Han K."/>
            <person name="Peng R."/>
            <person name="Blom J."/>
            <person name="Li Y.-Z."/>
        </authorList>
    </citation>
    <scope>NUCLEOTIDE SEQUENCE [LARGE SCALE GENOMIC DNA]</scope>
    <source>
        <strain evidence="2 3">So0008-312</strain>
    </source>
</reference>
<feature type="region of interest" description="Disordered" evidence="1">
    <location>
        <begin position="40"/>
        <end position="60"/>
    </location>
</feature>
<sequence>MDRLMSACPTANRPRARARLAAARAAAALVAVSWALRGSFRRSGDSSSPAIRHARRPGSI</sequence>
<name>A0A150Q731_SORCE</name>
<proteinExistence type="predicted"/>
<dbReference type="AlphaFoldDB" id="A0A150Q731"/>
<evidence type="ECO:0000256" key="1">
    <source>
        <dbReference type="SAM" id="MobiDB-lite"/>
    </source>
</evidence>
<dbReference type="EMBL" id="JEMA01000971">
    <property type="protein sequence ID" value="KYF63777.1"/>
    <property type="molecule type" value="Genomic_DNA"/>
</dbReference>
<accession>A0A150Q731</accession>
<organism evidence="2 3">
    <name type="scientific">Sorangium cellulosum</name>
    <name type="common">Polyangium cellulosum</name>
    <dbReference type="NCBI Taxonomy" id="56"/>
    <lineage>
        <taxon>Bacteria</taxon>
        <taxon>Pseudomonadati</taxon>
        <taxon>Myxococcota</taxon>
        <taxon>Polyangia</taxon>
        <taxon>Polyangiales</taxon>
        <taxon>Polyangiaceae</taxon>
        <taxon>Sorangium</taxon>
    </lineage>
</organism>
<evidence type="ECO:0000313" key="2">
    <source>
        <dbReference type="EMBL" id="KYF63777.1"/>
    </source>
</evidence>
<comment type="caution">
    <text evidence="2">The sequence shown here is derived from an EMBL/GenBank/DDBJ whole genome shotgun (WGS) entry which is preliminary data.</text>
</comment>
<dbReference type="Proteomes" id="UP000075260">
    <property type="component" value="Unassembled WGS sequence"/>
</dbReference>